<feature type="region of interest" description="Disordered" evidence="3">
    <location>
        <begin position="201"/>
        <end position="220"/>
    </location>
</feature>
<evidence type="ECO:0000313" key="6">
    <source>
        <dbReference type="Proteomes" id="UP001165565"/>
    </source>
</evidence>
<accession>A0AA41Z6X3</accession>
<dbReference type="InterPro" id="IPR009057">
    <property type="entry name" value="Homeodomain-like_sf"/>
</dbReference>
<dbReference type="Pfam" id="PF00440">
    <property type="entry name" value="TetR_N"/>
    <property type="match status" value="1"/>
</dbReference>
<dbReference type="EMBL" id="JANFAV010000001">
    <property type="protein sequence ID" value="MCW6533716.1"/>
    <property type="molecule type" value="Genomic_DNA"/>
</dbReference>
<sequence length="220" mass="23192">MLDLPELSPRAARTRAALVAAGFDLLAAKPIDAIPIDEVVATAGVAKGSFFNHFADKQAFAAALATEVRLELEGQVGRANDGIVDPIERIAGGMRVCATFAIDNPKRTAVLLRSAGSVTDRKHPLNKGVADDFDEAARLGLIGAAARGSGVLYWLGLCQALMAHLVEPKRDPAEAQARVKEMLVLGLTGLGIDRHRAEAVAARSCQPDRSAPAQQKGKAR</sequence>
<dbReference type="AlphaFoldDB" id="A0AA41Z6X3"/>
<feature type="domain" description="HTH tetR-type" evidence="4">
    <location>
        <begin position="12"/>
        <end position="72"/>
    </location>
</feature>
<dbReference type="PROSITE" id="PS50977">
    <property type="entry name" value="HTH_TETR_2"/>
    <property type="match status" value="1"/>
</dbReference>
<name>A0AA41Z6X3_9SPHN</name>
<dbReference type="GO" id="GO:0003677">
    <property type="term" value="F:DNA binding"/>
    <property type="evidence" value="ECO:0007669"/>
    <property type="project" value="UniProtKB-UniRule"/>
</dbReference>
<organism evidence="5 6">
    <name type="scientific">Sphingomonas lycopersici</name>
    <dbReference type="NCBI Taxonomy" id="2951807"/>
    <lineage>
        <taxon>Bacteria</taxon>
        <taxon>Pseudomonadati</taxon>
        <taxon>Pseudomonadota</taxon>
        <taxon>Alphaproteobacteria</taxon>
        <taxon>Sphingomonadales</taxon>
        <taxon>Sphingomonadaceae</taxon>
        <taxon>Sphingomonas</taxon>
    </lineage>
</organism>
<dbReference type="SUPFAM" id="SSF46689">
    <property type="entry name" value="Homeodomain-like"/>
    <property type="match status" value="1"/>
</dbReference>
<dbReference type="PANTHER" id="PTHR43479:SF11">
    <property type="entry name" value="ACREF_ENVCD OPERON REPRESSOR-RELATED"/>
    <property type="match status" value="1"/>
</dbReference>
<dbReference type="Gene3D" id="1.10.357.10">
    <property type="entry name" value="Tetracycline Repressor, domain 2"/>
    <property type="match status" value="1"/>
</dbReference>
<protein>
    <submittedName>
        <fullName evidence="5">TetR/AcrR family transcriptional regulator</fullName>
    </submittedName>
</protein>
<dbReference type="InterPro" id="IPR001647">
    <property type="entry name" value="HTH_TetR"/>
</dbReference>
<dbReference type="RefSeq" id="WP_265267742.1">
    <property type="nucleotide sequence ID" value="NZ_JANFAV010000001.1"/>
</dbReference>
<proteinExistence type="predicted"/>
<comment type="caution">
    <text evidence="5">The sequence shown here is derived from an EMBL/GenBank/DDBJ whole genome shotgun (WGS) entry which is preliminary data.</text>
</comment>
<dbReference type="InterPro" id="IPR050624">
    <property type="entry name" value="HTH-type_Tx_Regulator"/>
</dbReference>
<reference evidence="5" key="1">
    <citation type="submission" date="2022-06" db="EMBL/GenBank/DDBJ databases">
        <title>Sphingomonas sp. nov. isolated from rhizosphere soil of tomato.</title>
        <authorList>
            <person name="Dong H."/>
            <person name="Gao R."/>
        </authorList>
    </citation>
    <scope>NUCLEOTIDE SEQUENCE</scope>
    <source>
        <strain evidence="5">MMSM24</strain>
    </source>
</reference>
<gene>
    <name evidence="5" type="ORF">NEE01_02840</name>
</gene>
<feature type="DNA-binding region" description="H-T-H motif" evidence="2">
    <location>
        <begin position="35"/>
        <end position="54"/>
    </location>
</feature>
<evidence type="ECO:0000256" key="1">
    <source>
        <dbReference type="ARBA" id="ARBA00023125"/>
    </source>
</evidence>
<evidence type="ECO:0000259" key="4">
    <source>
        <dbReference type="PROSITE" id="PS50977"/>
    </source>
</evidence>
<keyword evidence="6" id="KW-1185">Reference proteome</keyword>
<dbReference type="PANTHER" id="PTHR43479">
    <property type="entry name" value="ACREF/ENVCD OPERON REPRESSOR-RELATED"/>
    <property type="match status" value="1"/>
</dbReference>
<evidence type="ECO:0000313" key="5">
    <source>
        <dbReference type="EMBL" id="MCW6533716.1"/>
    </source>
</evidence>
<keyword evidence="1 2" id="KW-0238">DNA-binding</keyword>
<evidence type="ECO:0000256" key="2">
    <source>
        <dbReference type="PROSITE-ProRule" id="PRU00335"/>
    </source>
</evidence>
<evidence type="ECO:0000256" key="3">
    <source>
        <dbReference type="SAM" id="MobiDB-lite"/>
    </source>
</evidence>
<dbReference type="Proteomes" id="UP001165565">
    <property type="component" value="Unassembled WGS sequence"/>
</dbReference>